<reference evidence="2" key="1">
    <citation type="submission" date="2017-02" db="EMBL/GenBank/DDBJ databases">
        <authorList>
            <person name="Tafer H."/>
            <person name="Lopandic K."/>
        </authorList>
    </citation>
    <scope>NUCLEOTIDE SEQUENCE [LARGE SCALE GENOMIC DNA]</scope>
    <source>
        <strain evidence="2">CBS 366.77</strain>
    </source>
</reference>
<dbReference type="EMBL" id="MVGC01001471">
    <property type="protein sequence ID" value="RJE17168.1"/>
    <property type="molecule type" value="Genomic_DNA"/>
</dbReference>
<evidence type="ECO:0000313" key="2">
    <source>
        <dbReference type="Proteomes" id="UP000266188"/>
    </source>
</evidence>
<dbReference type="AlphaFoldDB" id="A0A3A2Z267"/>
<sequence>MRAQEATFSYDHEELVFSSGARAPRTEIEKRIEMPLREVSAAGYRLWATKARRQRQNQGLDPRDQVQIYAASMADIEKALK</sequence>
<dbReference type="Proteomes" id="UP000266188">
    <property type="component" value="Unassembled WGS sequence"/>
</dbReference>
<evidence type="ECO:0000313" key="1">
    <source>
        <dbReference type="EMBL" id="RJE17168.1"/>
    </source>
</evidence>
<gene>
    <name evidence="1" type="ORF">PHISCL_10495</name>
</gene>
<protein>
    <submittedName>
        <fullName evidence="1">Uncharacterized protein</fullName>
    </submittedName>
</protein>
<proteinExistence type="predicted"/>
<keyword evidence="2" id="KW-1185">Reference proteome</keyword>
<organism evidence="1 2">
    <name type="scientific">Aspergillus sclerotialis</name>
    <dbReference type="NCBI Taxonomy" id="2070753"/>
    <lineage>
        <taxon>Eukaryota</taxon>
        <taxon>Fungi</taxon>
        <taxon>Dikarya</taxon>
        <taxon>Ascomycota</taxon>
        <taxon>Pezizomycotina</taxon>
        <taxon>Eurotiomycetes</taxon>
        <taxon>Eurotiomycetidae</taxon>
        <taxon>Eurotiales</taxon>
        <taxon>Aspergillaceae</taxon>
        <taxon>Aspergillus</taxon>
        <taxon>Aspergillus subgen. Polypaecilum</taxon>
    </lineage>
</organism>
<name>A0A3A2Z267_9EURO</name>
<comment type="caution">
    <text evidence="1">The sequence shown here is derived from an EMBL/GenBank/DDBJ whole genome shotgun (WGS) entry which is preliminary data.</text>
</comment>
<accession>A0A3A2Z267</accession>
<feature type="non-terminal residue" evidence="1">
    <location>
        <position position="81"/>
    </location>
</feature>